<dbReference type="Proteomes" id="UP000007488">
    <property type="component" value="Chromosome"/>
</dbReference>
<dbReference type="InterPro" id="IPR016024">
    <property type="entry name" value="ARM-type_fold"/>
</dbReference>
<keyword evidence="1" id="KW-0378">Hydrolase</keyword>
<proteinExistence type="predicted"/>
<dbReference type="KEGG" id="sgy:Sgly_0896"/>
<keyword evidence="2" id="KW-1185">Reference proteome</keyword>
<accession>F0T1X8</accession>
<dbReference type="GO" id="GO:0016798">
    <property type="term" value="F:hydrolase activity, acting on glycosyl bonds"/>
    <property type="evidence" value="ECO:0007669"/>
    <property type="project" value="UniProtKB-KW"/>
</dbReference>
<sequence>MDIFEKFKSAADPEKAARMSAYMRDRFLFLGIPTPERKKLSREFFKTIDRRAVDWAFIFKCWGQPEREYQYLAIEYLAKFKSFLTPSDIPHLHEIAIAKSWWDTIDGLDVIVGDIALRYPEVNDILRQWSVDDNIWLRRIAIDHQMRRKERTNTVLLEQILVNNFGQKEFFVNKAIGWILREYSKTNPDWVRDFLDEHKAKMAPLSIREASKYI</sequence>
<dbReference type="EC" id="3.2.2.-" evidence="1"/>
<reference evidence="2" key="2">
    <citation type="submission" date="2011-02" db="EMBL/GenBank/DDBJ databases">
        <title>The complete genome of Syntrophobotulus glycolicus DSM 8271.</title>
        <authorList>
            <person name="Lucas S."/>
            <person name="Copeland A."/>
            <person name="Lapidus A."/>
            <person name="Bruce D."/>
            <person name="Goodwin L."/>
            <person name="Pitluck S."/>
            <person name="Kyrpides N."/>
            <person name="Mavromatis K."/>
            <person name="Pagani I."/>
            <person name="Ivanova N."/>
            <person name="Mikhailova N."/>
            <person name="Chertkov O."/>
            <person name="Held B."/>
            <person name="Detter J.C."/>
            <person name="Tapia R."/>
            <person name="Han C."/>
            <person name="Land M."/>
            <person name="Hauser L."/>
            <person name="Markowitz V."/>
            <person name="Cheng J.-F."/>
            <person name="Hugenholtz P."/>
            <person name="Woyke T."/>
            <person name="Wu D."/>
            <person name="Spring S."/>
            <person name="Schroeder M."/>
            <person name="Brambilla E."/>
            <person name="Klenk H.-P."/>
            <person name="Eisen J.A."/>
        </authorList>
    </citation>
    <scope>NUCLEOTIDE SEQUENCE [LARGE SCALE GENOMIC DNA]</scope>
    <source>
        <strain evidence="2">DSM 8271 / FlGlyR</strain>
    </source>
</reference>
<dbReference type="HOGENOM" id="CLU_079880_1_0_9"/>
<evidence type="ECO:0000313" key="1">
    <source>
        <dbReference type="EMBL" id="ADY55242.1"/>
    </source>
</evidence>
<dbReference type="InterPro" id="IPR014825">
    <property type="entry name" value="DNA_alkylation"/>
</dbReference>
<dbReference type="eggNOG" id="COG4912">
    <property type="taxonomic scope" value="Bacteria"/>
</dbReference>
<name>F0T1X8_SYNGF</name>
<dbReference type="RefSeq" id="WP_013624113.1">
    <property type="nucleotide sequence ID" value="NC_015172.1"/>
</dbReference>
<dbReference type="SUPFAM" id="SSF48371">
    <property type="entry name" value="ARM repeat"/>
    <property type="match status" value="1"/>
</dbReference>
<dbReference type="OrthoDB" id="9775346at2"/>
<dbReference type="Gene3D" id="1.20.1660.10">
    <property type="entry name" value="Hypothetical protein (EF3068)"/>
    <property type="match status" value="1"/>
</dbReference>
<gene>
    <name evidence="1" type="ordered locus">Sgly_0896</name>
</gene>
<dbReference type="PANTHER" id="PTHR34070">
    <property type="entry name" value="ARMADILLO-TYPE FOLD"/>
    <property type="match status" value="1"/>
</dbReference>
<evidence type="ECO:0000313" key="2">
    <source>
        <dbReference type="Proteomes" id="UP000007488"/>
    </source>
</evidence>
<dbReference type="EMBL" id="CP002547">
    <property type="protein sequence ID" value="ADY55242.1"/>
    <property type="molecule type" value="Genomic_DNA"/>
</dbReference>
<dbReference type="Pfam" id="PF08713">
    <property type="entry name" value="DNA_alkylation"/>
    <property type="match status" value="1"/>
</dbReference>
<dbReference type="Gene3D" id="1.25.40.290">
    <property type="entry name" value="ARM repeat domains"/>
    <property type="match status" value="1"/>
</dbReference>
<dbReference type="AlphaFoldDB" id="F0T1X8"/>
<dbReference type="CDD" id="cd07064">
    <property type="entry name" value="AlkD_like_1"/>
    <property type="match status" value="1"/>
</dbReference>
<organism evidence="1 2">
    <name type="scientific">Syntrophobotulus glycolicus (strain DSM 8271 / FlGlyR)</name>
    <dbReference type="NCBI Taxonomy" id="645991"/>
    <lineage>
        <taxon>Bacteria</taxon>
        <taxon>Bacillati</taxon>
        <taxon>Bacillota</taxon>
        <taxon>Clostridia</taxon>
        <taxon>Eubacteriales</taxon>
        <taxon>Desulfitobacteriaceae</taxon>
        <taxon>Syntrophobotulus</taxon>
    </lineage>
</organism>
<keyword evidence="1" id="KW-0326">Glycosidase</keyword>
<dbReference type="PANTHER" id="PTHR34070:SF1">
    <property type="entry name" value="DNA ALKYLATION REPAIR PROTEIN"/>
    <property type="match status" value="1"/>
</dbReference>
<reference evidence="1 2" key="1">
    <citation type="journal article" date="2011" name="Stand. Genomic Sci.">
        <title>Complete genome sequence of Syntrophobotulus glycolicus type strain (FlGlyR).</title>
        <authorList>
            <person name="Han C."/>
            <person name="Mwirichia R."/>
            <person name="Chertkov O."/>
            <person name="Held B."/>
            <person name="Lapidus A."/>
            <person name="Nolan M."/>
            <person name="Lucas S."/>
            <person name="Hammon N."/>
            <person name="Deshpande S."/>
            <person name="Cheng J.F."/>
            <person name="Tapia R."/>
            <person name="Goodwin L."/>
            <person name="Pitluck S."/>
            <person name="Huntemann M."/>
            <person name="Liolios K."/>
            <person name="Ivanova N."/>
            <person name="Pagani I."/>
            <person name="Mavromatis K."/>
            <person name="Ovchinikova G."/>
            <person name="Pati A."/>
            <person name="Chen A."/>
            <person name="Palaniappan K."/>
            <person name="Land M."/>
            <person name="Hauser L."/>
            <person name="Brambilla E.M."/>
            <person name="Rohde M."/>
            <person name="Spring S."/>
            <person name="Sikorski J."/>
            <person name="Goker M."/>
            <person name="Woyke T."/>
            <person name="Bristow J."/>
            <person name="Eisen J.A."/>
            <person name="Markowitz V."/>
            <person name="Hugenholtz P."/>
            <person name="Kyrpides N.C."/>
            <person name="Klenk H.P."/>
            <person name="Detter J.C."/>
        </authorList>
    </citation>
    <scope>NUCLEOTIDE SEQUENCE [LARGE SCALE GENOMIC DNA]</scope>
    <source>
        <strain evidence="2">DSM 8271 / FlGlyR</strain>
    </source>
</reference>
<protein>
    <submittedName>
        <fullName evidence="1">DNA-7-methylguanine glycosylase</fullName>
        <ecNumber evidence="1">3.2.2.-</ecNumber>
    </submittedName>
</protein>